<dbReference type="Pfam" id="PF00172">
    <property type="entry name" value="Zn_clus"/>
    <property type="match status" value="1"/>
</dbReference>
<feature type="region of interest" description="Disordered" evidence="2">
    <location>
        <begin position="1"/>
        <end position="31"/>
    </location>
</feature>
<dbReference type="GeneID" id="19471762"/>
<dbReference type="RefSeq" id="XP_008081694.1">
    <property type="nucleotide sequence ID" value="XM_008083503.1"/>
</dbReference>
<dbReference type="PANTHER" id="PTHR47657">
    <property type="entry name" value="STEROL REGULATORY ELEMENT-BINDING PROTEIN ECM22"/>
    <property type="match status" value="1"/>
</dbReference>
<evidence type="ECO:0000256" key="1">
    <source>
        <dbReference type="ARBA" id="ARBA00023242"/>
    </source>
</evidence>
<protein>
    <submittedName>
        <fullName evidence="4">Zn2/Cys6 DNA-binding protein</fullName>
    </submittedName>
</protein>
<proteinExistence type="predicted"/>
<dbReference type="HOGENOM" id="CLU_018979_0_1_1"/>
<reference evidence="4 5" key="1">
    <citation type="journal article" date="2013" name="BMC Genomics">
        <title>Genomics-driven discovery of the pneumocandin biosynthetic gene cluster in the fungus Glarea lozoyensis.</title>
        <authorList>
            <person name="Chen L."/>
            <person name="Yue Q."/>
            <person name="Zhang X."/>
            <person name="Xiang M."/>
            <person name="Wang C."/>
            <person name="Li S."/>
            <person name="Che Y."/>
            <person name="Ortiz-Lopez F.J."/>
            <person name="Bills G.F."/>
            <person name="Liu X."/>
            <person name="An Z."/>
        </authorList>
    </citation>
    <scope>NUCLEOTIDE SEQUENCE [LARGE SCALE GENOMIC DNA]</scope>
    <source>
        <strain evidence="5">ATCC 20868 / MF5171</strain>
    </source>
</reference>
<dbReference type="GO" id="GO:0008270">
    <property type="term" value="F:zinc ion binding"/>
    <property type="evidence" value="ECO:0007669"/>
    <property type="project" value="InterPro"/>
</dbReference>
<dbReference type="SUPFAM" id="SSF57701">
    <property type="entry name" value="Zn2/Cys6 DNA-binding domain"/>
    <property type="match status" value="1"/>
</dbReference>
<dbReference type="InterPro" id="IPR052400">
    <property type="entry name" value="Zn2-C6_fungal_TF"/>
</dbReference>
<name>S3D2N2_GLAL2</name>
<dbReference type="AlphaFoldDB" id="S3D2N2"/>
<evidence type="ECO:0000256" key="2">
    <source>
        <dbReference type="SAM" id="MobiDB-lite"/>
    </source>
</evidence>
<feature type="domain" description="Zn(2)-C6 fungal-type" evidence="3">
    <location>
        <begin position="32"/>
        <end position="62"/>
    </location>
</feature>
<evidence type="ECO:0000313" key="4">
    <source>
        <dbReference type="EMBL" id="EPE31419.1"/>
    </source>
</evidence>
<dbReference type="InterPro" id="IPR036864">
    <property type="entry name" value="Zn2-C6_fun-type_DNA-bd_sf"/>
</dbReference>
<keyword evidence="4" id="KW-0238">DNA-binding</keyword>
<gene>
    <name evidence="4" type="ORF">GLAREA_12722</name>
</gene>
<organism evidence="4 5">
    <name type="scientific">Glarea lozoyensis (strain ATCC 20868 / MF5171)</name>
    <dbReference type="NCBI Taxonomy" id="1116229"/>
    <lineage>
        <taxon>Eukaryota</taxon>
        <taxon>Fungi</taxon>
        <taxon>Dikarya</taxon>
        <taxon>Ascomycota</taxon>
        <taxon>Pezizomycotina</taxon>
        <taxon>Leotiomycetes</taxon>
        <taxon>Helotiales</taxon>
        <taxon>Helotiaceae</taxon>
        <taxon>Glarea</taxon>
    </lineage>
</organism>
<dbReference type="InterPro" id="IPR001138">
    <property type="entry name" value="Zn2Cys6_DnaBD"/>
</dbReference>
<keyword evidence="5" id="KW-1185">Reference proteome</keyword>
<dbReference type="GO" id="GO:0000981">
    <property type="term" value="F:DNA-binding transcription factor activity, RNA polymerase II-specific"/>
    <property type="evidence" value="ECO:0007669"/>
    <property type="project" value="InterPro"/>
</dbReference>
<dbReference type="SMART" id="SM00066">
    <property type="entry name" value="GAL4"/>
    <property type="match status" value="1"/>
</dbReference>
<dbReference type="EMBL" id="KE145362">
    <property type="protein sequence ID" value="EPE31419.1"/>
    <property type="molecule type" value="Genomic_DNA"/>
</dbReference>
<dbReference type="GO" id="GO:0003677">
    <property type="term" value="F:DNA binding"/>
    <property type="evidence" value="ECO:0007669"/>
    <property type="project" value="UniProtKB-KW"/>
</dbReference>
<feature type="compositionally biased region" description="Basic residues" evidence="2">
    <location>
        <begin position="20"/>
        <end position="31"/>
    </location>
</feature>
<feature type="region of interest" description="Disordered" evidence="2">
    <location>
        <begin position="97"/>
        <end position="117"/>
    </location>
</feature>
<evidence type="ECO:0000259" key="3">
    <source>
        <dbReference type="PROSITE" id="PS50048"/>
    </source>
</evidence>
<dbReference type="OrthoDB" id="1924260at2759"/>
<feature type="compositionally biased region" description="Basic and acidic residues" evidence="2">
    <location>
        <begin position="104"/>
        <end position="115"/>
    </location>
</feature>
<dbReference type="PANTHER" id="PTHR47657:SF12">
    <property type="entry name" value="ZN(II)2CYS6 TRANSCRIPTION FACTOR (EUROFUNG)"/>
    <property type="match status" value="1"/>
</dbReference>
<dbReference type="CDD" id="cd00067">
    <property type="entry name" value="GAL4"/>
    <property type="match status" value="1"/>
</dbReference>
<sequence length="429" mass="47928">MSSRSQSREQTGSRSANAPARRRQHHARSKKGCATCKDRHIRCDERMPFCRNCVRVGRVCIYTTSTTPSRATTPDPPTASQIDHPMAESSVFLAPPGGQPELLWHPEDDGGHDASQHSISFQGGMSSIALAIVQQSYRISTRRSSLPDRPLLLLEDQLPEFSDINGVHGCVQYALVSFGAYIFDQANKSVRSKELFLSHACAALEKLQHEISIFSQENADAIVTASIILAGTAQDWEQWTVFIEGYSMALSEIKRNGWKTAYPELLGEDFQLRGFSPIDDDTSSLWRSGGRIEYRVSGVIESIQAAANFMASEIWSAIGFQDLEQLAYTVLEAISLETESATYDKLAWLRSWMFWIELRRTNGENEQRALSCHFYALLAAVVPLFPARYQSSLLRSSISKMRNIMDEMDEDSAAKFGLSKLLESGSTQF</sequence>
<accession>S3D2N2</accession>
<feature type="compositionally biased region" description="Polar residues" evidence="2">
    <location>
        <begin position="1"/>
        <end position="16"/>
    </location>
</feature>
<dbReference type="Gene3D" id="4.10.240.10">
    <property type="entry name" value="Zn(2)-C6 fungal-type DNA-binding domain"/>
    <property type="match status" value="1"/>
</dbReference>
<keyword evidence="1" id="KW-0539">Nucleus</keyword>
<evidence type="ECO:0000313" key="5">
    <source>
        <dbReference type="Proteomes" id="UP000016922"/>
    </source>
</evidence>
<dbReference type="eggNOG" id="ENOG502R6NR">
    <property type="taxonomic scope" value="Eukaryota"/>
</dbReference>
<dbReference type="PROSITE" id="PS00463">
    <property type="entry name" value="ZN2_CY6_FUNGAL_1"/>
    <property type="match status" value="1"/>
</dbReference>
<dbReference type="KEGG" id="glz:GLAREA_12722"/>
<dbReference type="Proteomes" id="UP000016922">
    <property type="component" value="Unassembled WGS sequence"/>
</dbReference>
<dbReference type="PROSITE" id="PS50048">
    <property type="entry name" value="ZN2_CY6_FUNGAL_2"/>
    <property type="match status" value="1"/>
</dbReference>